<feature type="compositionally biased region" description="Basic and acidic residues" evidence="1">
    <location>
        <begin position="81"/>
        <end position="90"/>
    </location>
</feature>
<dbReference type="Proteomes" id="UP000817658">
    <property type="component" value="Chromosome 1"/>
</dbReference>
<evidence type="ECO:0000313" key="2">
    <source>
        <dbReference type="EMBL" id="BAD44960.1"/>
    </source>
</evidence>
<accession>Q656G4</accession>
<name>Q656G4_ORYSJ</name>
<protein>
    <submittedName>
        <fullName evidence="2">Uncharacterized protein</fullName>
    </submittedName>
</protein>
<sequence length="294" mass="30649">MHKLTRQSTKVTVGVHLHARSLSARGRRGPWAAGSLFMPRSPHPSISVLKSRGRLAVAAHRLGEGRGGGGGGEGGGSEEEERGKGARPPEGRGGGGQGTAEQGARGEGAAEEAKSPRGRGRGRGGRVAGRCVWVPGSPASSPSRPMRKSGSTGSITRWHRNSELVIGRSHSDGKEKFRFLSAPSSRARELPEPKPTTKGVAATKSRSSSTAAKRPLDDEDDDDSVDGPSVDVDGCGLLYADCAGEHRTWWPYSASQPTPPSSYPYCCSPSRSLPAVDGLFAAPPLPSCSGKKGK</sequence>
<evidence type="ECO:0000256" key="1">
    <source>
        <dbReference type="SAM" id="MobiDB-lite"/>
    </source>
</evidence>
<feature type="region of interest" description="Disordered" evidence="1">
    <location>
        <begin position="61"/>
        <end position="230"/>
    </location>
</feature>
<proteinExistence type="predicted"/>
<feature type="compositionally biased region" description="Low complexity" evidence="1">
    <location>
        <begin position="201"/>
        <end position="213"/>
    </location>
</feature>
<reference evidence="2" key="1">
    <citation type="journal article" date="2002" name="Nature">
        <title>The genome sequence and structure of rice chromosome 1.</title>
        <authorList>
            <person name="Sasaki T."/>
            <person name="Matsumoto T."/>
            <person name="Yamamoto K."/>
            <person name="Sakata K."/>
            <person name="Baba T."/>
            <person name="Katayose Y."/>
            <person name="Wu J."/>
            <person name="Niimura Y."/>
            <person name="Cheng Z."/>
            <person name="Nagamura Y."/>
            <person name="Antonio B.A."/>
            <person name="Kanamori H."/>
            <person name="Hosokawa S."/>
            <person name="Masukawa M."/>
            <person name="Arikawa K."/>
            <person name="Chiden Y."/>
            <person name="Hayashi M."/>
            <person name="Okamoto M."/>
            <person name="Ando T."/>
            <person name="Aoki H."/>
            <person name="Arita K."/>
            <person name="Hamada M."/>
            <person name="Harada C."/>
            <person name="Hijishita S."/>
            <person name="Honda M."/>
            <person name="Ichikawa Y."/>
            <person name="Idonuma A."/>
            <person name="Iijima M."/>
            <person name="Ikeda M."/>
            <person name="Ikeno M."/>
            <person name="Itoh S."/>
            <person name="Itoh T."/>
            <person name="Itoh Y."/>
            <person name="Itoh Y."/>
            <person name="Iwabuchi A."/>
            <person name="Kamiya K."/>
            <person name="Karasawa W."/>
            <person name="Katagiri S."/>
            <person name="Kikuta A."/>
            <person name="Kobayashi N."/>
            <person name="Kono I."/>
            <person name="Machita K."/>
            <person name="Maehara T."/>
            <person name="Mizuno H."/>
            <person name="Mizubayashi T."/>
            <person name="Mukai Y."/>
            <person name="Nagasaki H."/>
            <person name="Nakashima M."/>
            <person name="Nakama Y."/>
            <person name="Nakamichi Y."/>
            <person name="Nakamura M."/>
            <person name="Namiki N."/>
            <person name="Negishi M."/>
            <person name="Ohta I."/>
            <person name="Ono N."/>
            <person name="Saji S."/>
            <person name="Sakai K."/>
            <person name="Shibata M."/>
            <person name="Shimokawa T."/>
            <person name="Shomura A."/>
            <person name="Song J."/>
            <person name="Takazaki Y."/>
            <person name="Terasawa K."/>
            <person name="Tsuji K."/>
            <person name="Waki K."/>
            <person name="Yamagata H."/>
            <person name="Yamane H."/>
            <person name="Yoshiki S."/>
            <person name="Yoshihara R."/>
            <person name="Yukawa K."/>
            <person name="Zhong H."/>
            <person name="Iwama H."/>
            <person name="Endo T."/>
            <person name="Ito H."/>
            <person name="Hahn J.H."/>
            <person name="Kim H.I."/>
            <person name="Eun M.Y."/>
            <person name="Yano M."/>
            <person name="Jiang J."/>
            <person name="Gojobori T."/>
        </authorList>
    </citation>
    <scope>NUCLEOTIDE SEQUENCE</scope>
</reference>
<feature type="compositionally biased region" description="Polar residues" evidence="1">
    <location>
        <begin position="138"/>
        <end position="155"/>
    </location>
</feature>
<dbReference type="AlphaFoldDB" id="Q656G4"/>
<feature type="compositionally biased region" description="Gly residues" evidence="1">
    <location>
        <begin position="65"/>
        <end position="75"/>
    </location>
</feature>
<dbReference type="InterPro" id="IPR012442">
    <property type="entry name" value="DUF1645_plant"/>
</dbReference>
<organism evidence="2">
    <name type="scientific">Oryza sativa subsp. japonica</name>
    <name type="common">Rice</name>
    <dbReference type="NCBI Taxonomy" id="39947"/>
    <lineage>
        <taxon>Eukaryota</taxon>
        <taxon>Viridiplantae</taxon>
        <taxon>Streptophyta</taxon>
        <taxon>Embryophyta</taxon>
        <taxon>Tracheophyta</taxon>
        <taxon>Spermatophyta</taxon>
        <taxon>Magnoliopsida</taxon>
        <taxon>Liliopsida</taxon>
        <taxon>Poales</taxon>
        <taxon>Poaceae</taxon>
        <taxon>BOP clade</taxon>
        <taxon>Oryzoideae</taxon>
        <taxon>Oryzeae</taxon>
        <taxon>Oryzinae</taxon>
        <taxon>Oryza</taxon>
        <taxon>Oryza sativa</taxon>
    </lineage>
</organism>
<dbReference type="Pfam" id="PF07816">
    <property type="entry name" value="DUF1645"/>
    <property type="match status" value="1"/>
</dbReference>
<gene>
    <name evidence="2" type="ORF">P0013G02.31</name>
</gene>
<dbReference type="EMBL" id="AP002908">
    <property type="protein sequence ID" value="BAD44960.1"/>
    <property type="molecule type" value="Genomic_DNA"/>
</dbReference>
<feature type="compositionally biased region" description="Basic and acidic residues" evidence="1">
    <location>
        <begin position="169"/>
        <end position="178"/>
    </location>
</feature>